<dbReference type="Pfam" id="PF22022">
    <property type="entry name" value="Phage_int_M"/>
    <property type="match status" value="1"/>
</dbReference>
<evidence type="ECO:0000256" key="1">
    <source>
        <dbReference type="ARBA" id="ARBA00008857"/>
    </source>
</evidence>
<dbReference type="InterPro" id="IPR011010">
    <property type="entry name" value="DNA_brk_join_enz"/>
</dbReference>
<dbReference type="AlphaFoldDB" id="A0A8I1MWZ7"/>
<evidence type="ECO:0000313" key="7">
    <source>
        <dbReference type="Proteomes" id="UP000664800"/>
    </source>
</evidence>
<keyword evidence="3" id="KW-0238">DNA-binding</keyword>
<dbReference type="InterPro" id="IPR050808">
    <property type="entry name" value="Phage_Integrase"/>
</dbReference>
<dbReference type="PANTHER" id="PTHR30629">
    <property type="entry name" value="PROPHAGE INTEGRASE"/>
    <property type="match status" value="1"/>
</dbReference>
<evidence type="ECO:0000313" key="6">
    <source>
        <dbReference type="EMBL" id="MBN8743848.1"/>
    </source>
</evidence>
<dbReference type="InterPro" id="IPR010998">
    <property type="entry name" value="Integrase_recombinase_N"/>
</dbReference>
<gene>
    <name evidence="6" type="ORF">J0I24_06030</name>
</gene>
<dbReference type="Gene3D" id="3.30.160.390">
    <property type="entry name" value="Integrase, DNA-binding domain"/>
    <property type="match status" value="1"/>
</dbReference>
<dbReference type="Gene3D" id="1.10.443.10">
    <property type="entry name" value="Intergrase catalytic core"/>
    <property type="match status" value="1"/>
</dbReference>
<comment type="caution">
    <text evidence="6">The sequence shown here is derived from an EMBL/GenBank/DDBJ whole genome shotgun (WGS) entry which is preliminary data.</text>
</comment>
<evidence type="ECO:0000256" key="3">
    <source>
        <dbReference type="ARBA" id="ARBA00023125"/>
    </source>
</evidence>
<comment type="similarity">
    <text evidence="1">Belongs to the 'phage' integrase family.</text>
</comment>
<keyword evidence="2" id="KW-0229">DNA integration</keyword>
<dbReference type="InterPro" id="IPR002104">
    <property type="entry name" value="Integrase_catalytic"/>
</dbReference>
<accession>A0A8I1MWZ7</accession>
<dbReference type="EMBL" id="JAFKMR010000013">
    <property type="protein sequence ID" value="MBN8743848.1"/>
    <property type="molecule type" value="Genomic_DNA"/>
</dbReference>
<dbReference type="Proteomes" id="UP000664800">
    <property type="component" value="Unassembled WGS sequence"/>
</dbReference>
<dbReference type="PROSITE" id="PS51898">
    <property type="entry name" value="TYR_RECOMBINASE"/>
    <property type="match status" value="1"/>
</dbReference>
<dbReference type="InterPro" id="IPR038488">
    <property type="entry name" value="Integrase_DNA-bd_sf"/>
</dbReference>
<sequence>MSLTVKAVEAAKPQERPYKLTDGGGLYLFVAPTGLKSWRANYELNGKQRTRTYGRYPAMTLAQARAAHTQAKSAPAEAATATPLAKVAPTFKAITEQWLKIKLPSLSNGKHQGQVAGTLERFAYPAIGSLPIDQIPRTKLVEVVQAVQKGGRVETAHRVAGRIAAVFDYAQDVGYIESHGAGGLVRVLQPRKVKKPMASIPPSEAGALLVAIDSYEEPITRLGLQLLALTFVRVGELRGMRWAELREDGTVWVVPEDRMKAGLPHVVPLSQQARAVLEQLRVLTGDRNLVLDSPLRPGHALSENTFLFALYRLGYRGRMTAHGFRALASTVLNEQSGFAHDVIERQLAHRETDAVRAAYNRAQYLDQRRGLMQWWADWLDQQWQTDKPTESVITNRQRLS</sequence>
<dbReference type="Pfam" id="PF00589">
    <property type="entry name" value="Phage_integrase"/>
    <property type="match status" value="1"/>
</dbReference>
<protein>
    <submittedName>
        <fullName evidence="6">Tyrosine-type recombinase/integrase</fullName>
    </submittedName>
</protein>
<dbReference type="Gene3D" id="1.10.150.130">
    <property type="match status" value="1"/>
</dbReference>
<proteinExistence type="inferred from homology"/>
<evidence type="ECO:0000256" key="2">
    <source>
        <dbReference type="ARBA" id="ARBA00022908"/>
    </source>
</evidence>
<dbReference type="SUPFAM" id="SSF56349">
    <property type="entry name" value="DNA breaking-rejoining enzymes"/>
    <property type="match status" value="1"/>
</dbReference>
<evidence type="ECO:0000256" key="4">
    <source>
        <dbReference type="ARBA" id="ARBA00023172"/>
    </source>
</evidence>
<dbReference type="GO" id="GO:0003677">
    <property type="term" value="F:DNA binding"/>
    <property type="evidence" value="ECO:0007669"/>
    <property type="project" value="UniProtKB-KW"/>
</dbReference>
<name>A0A8I1MWZ7_THIA3</name>
<feature type="domain" description="Tyr recombinase" evidence="5">
    <location>
        <begin position="195"/>
        <end position="372"/>
    </location>
</feature>
<dbReference type="InterPro" id="IPR013762">
    <property type="entry name" value="Integrase-like_cat_sf"/>
</dbReference>
<evidence type="ECO:0000259" key="5">
    <source>
        <dbReference type="PROSITE" id="PS51898"/>
    </source>
</evidence>
<organism evidence="6 7">
    <name type="scientific">Thiomonas arsenitoxydans (strain DSM 22701 / CIP 110005 / 3As)</name>
    <dbReference type="NCBI Taxonomy" id="426114"/>
    <lineage>
        <taxon>Bacteria</taxon>
        <taxon>Pseudomonadati</taxon>
        <taxon>Pseudomonadota</taxon>
        <taxon>Betaproteobacteria</taxon>
        <taxon>Burkholderiales</taxon>
        <taxon>Thiomonas</taxon>
    </lineage>
</organism>
<reference evidence="6" key="1">
    <citation type="submission" date="2021-02" db="EMBL/GenBank/DDBJ databases">
        <title>Thiocyanate and organic carbon inputs drive convergent selection for specific autotrophic Afipia and Thiobacillus strains within complex microbiomes.</title>
        <authorList>
            <person name="Huddy R.J."/>
            <person name="Sachdeva R."/>
            <person name="Kadzinga F."/>
            <person name="Kantor R.S."/>
            <person name="Harrison S.T.L."/>
            <person name="Banfield J.F."/>
        </authorList>
    </citation>
    <scope>NUCLEOTIDE SEQUENCE</scope>
    <source>
        <strain evidence="6">SCN18_13_7_16_R3_B_64_19</strain>
    </source>
</reference>
<dbReference type="Pfam" id="PF13356">
    <property type="entry name" value="Arm-DNA-bind_3"/>
    <property type="match status" value="1"/>
</dbReference>
<keyword evidence="4" id="KW-0233">DNA recombination</keyword>
<dbReference type="GO" id="GO:0006310">
    <property type="term" value="P:DNA recombination"/>
    <property type="evidence" value="ECO:0007669"/>
    <property type="project" value="UniProtKB-KW"/>
</dbReference>
<dbReference type="PANTHER" id="PTHR30629:SF2">
    <property type="entry name" value="PROPHAGE INTEGRASE INTS-RELATED"/>
    <property type="match status" value="1"/>
</dbReference>
<dbReference type="CDD" id="cd00801">
    <property type="entry name" value="INT_P4_C"/>
    <property type="match status" value="1"/>
</dbReference>
<dbReference type="GO" id="GO:0015074">
    <property type="term" value="P:DNA integration"/>
    <property type="evidence" value="ECO:0007669"/>
    <property type="project" value="UniProtKB-KW"/>
</dbReference>
<dbReference type="RefSeq" id="WP_156054205.1">
    <property type="nucleotide sequence ID" value="NZ_JAFKMR010000013.1"/>
</dbReference>
<dbReference type="InterPro" id="IPR025166">
    <property type="entry name" value="Integrase_DNA_bind_dom"/>
</dbReference>
<dbReference type="InterPro" id="IPR053876">
    <property type="entry name" value="Phage_int_M"/>
</dbReference>